<sequence>MEMMLDRRKSFTHSCPTLTTSRTCALAAPALHQAQVLQTLAAVADEYRCDITGFGRIATTPEGHENA</sequence>
<evidence type="ECO:0000313" key="1">
    <source>
        <dbReference type="EMBL" id="GFN87308.1"/>
    </source>
</evidence>
<accession>A0AAV3YZV1</accession>
<name>A0AAV3YZV1_9GAST</name>
<comment type="caution">
    <text evidence="1">The sequence shown here is derived from an EMBL/GenBank/DDBJ whole genome shotgun (WGS) entry which is preliminary data.</text>
</comment>
<organism evidence="1 2">
    <name type="scientific">Plakobranchus ocellatus</name>
    <dbReference type="NCBI Taxonomy" id="259542"/>
    <lineage>
        <taxon>Eukaryota</taxon>
        <taxon>Metazoa</taxon>
        <taxon>Spiralia</taxon>
        <taxon>Lophotrochozoa</taxon>
        <taxon>Mollusca</taxon>
        <taxon>Gastropoda</taxon>
        <taxon>Heterobranchia</taxon>
        <taxon>Euthyneura</taxon>
        <taxon>Panpulmonata</taxon>
        <taxon>Sacoglossa</taxon>
        <taxon>Placobranchoidea</taxon>
        <taxon>Plakobranchidae</taxon>
        <taxon>Plakobranchus</taxon>
    </lineage>
</organism>
<dbReference type="Proteomes" id="UP000735302">
    <property type="component" value="Unassembled WGS sequence"/>
</dbReference>
<dbReference type="EMBL" id="BLXT01001699">
    <property type="protein sequence ID" value="GFN87308.1"/>
    <property type="molecule type" value="Genomic_DNA"/>
</dbReference>
<keyword evidence="2" id="KW-1185">Reference proteome</keyword>
<reference evidence="1 2" key="1">
    <citation type="journal article" date="2021" name="Elife">
        <title>Chloroplast acquisition without the gene transfer in kleptoplastic sea slugs, Plakobranchus ocellatus.</title>
        <authorList>
            <person name="Maeda T."/>
            <person name="Takahashi S."/>
            <person name="Yoshida T."/>
            <person name="Shimamura S."/>
            <person name="Takaki Y."/>
            <person name="Nagai Y."/>
            <person name="Toyoda A."/>
            <person name="Suzuki Y."/>
            <person name="Arimoto A."/>
            <person name="Ishii H."/>
            <person name="Satoh N."/>
            <person name="Nishiyama T."/>
            <person name="Hasebe M."/>
            <person name="Maruyama T."/>
            <person name="Minagawa J."/>
            <person name="Obokata J."/>
            <person name="Shigenobu S."/>
        </authorList>
    </citation>
    <scope>NUCLEOTIDE SEQUENCE [LARGE SCALE GENOMIC DNA]</scope>
</reference>
<gene>
    <name evidence="1" type="ORF">PoB_001381400</name>
</gene>
<evidence type="ECO:0000313" key="2">
    <source>
        <dbReference type="Proteomes" id="UP000735302"/>
    </source>
</evidence>
<dbReference type="AlphaFoldDB" id="A0AAV3YZV1"/>
<protein>
    <submittedName>
        <fullName evidence="1">Uncharacterized protein</fullName>
    </submittedName>
</protein>
<proteinExistence type="predicted"/>